<accession>A0A8J5VQU3</accession>
<proteinExistence type="predicted"/>
<comment type="caution">
    <text evidence="1">The sequence shown here is derived from an EMBL/GenBank/DDBJ whole genome shotgun (WGS) entry which is preliminary data.</text>
</comment>
<name>A0A8J5VQU3_ZIZPA</name>
<evidence type="ECO:0000313" key="1">
    <source>
        <dbReference type="EMBL" id="KAG8077040.1"/>
    </source>
</evidence>
<gene>
    <name evidence="1" type="ORF">GUJ93_ZPchr0006g43185</name>
</gene>
<dbReference type="EMBL" id="JAAALK010000283">
    <property type="protein sequence ID" value="KAG8077040.1"/>
    <property type="molecule type" value="Genomic_DNA"/>
</dbReference>
<dbReference type="AlphaFoldDB" id="A0A8J5VQU3"/>
<reference evidence="1" key="2">
    <citation type="submission" date="2021-02" db="EMBL/GenBank/DDBJ databases">
        <authorList>
            <person name="Kimball J.A."/>
            <person name="Haas M.W."/>
            <person name="Macchietto M."/>
            <person name="Kono T."/>
            <person name="Duquette J."/>
            <person name="Shao M."/>
        </authorList>
    </citation>
    <scope>NUCLEOTIDE SEQUENCE</scope>
    <source>
        <tissue evidence="1">Fresh leaf tissue</tissue>
    </source>
</reference>
<dbReference type="Proteomes" id="UP000729402">
    <property type="component" value="Unassembled WGS sequence"/>
</dbReference>
<organism evidence="1 2">
    <name type="scientific">Zizania palustris</name>
    <name type="common">Northern wild rice</name>
    <dbReference type="NCBI Taxonomy" id="103762"/>
    <lineage>
        <taxon>Eukaryota</taxon>
        <taxon>Viridiplantae</taxon>
        <taxon>Streptophyta</taxon>
        <taxon>Embryophyta</taxon>
        <taxon>Tracheophyta</taxon>
        <taxon>Spermatophyta</taxon>
        <taxon>Magnoliopsida</taxon>
        <taxon>Liliopsida</taxon>
        <taxon>Poales</taxon>
        <taxon>Poaceae</taxon>
        <taxon>BOP clade</taxon>
        <taxon>Oryzoideae</taxon>
        <taxon>Oryzeae</taxon>
        <taxon>Zizaniinae</taxon>
        <taxon>Zizania</taxon>
    </lineage>
</organism>
<keyword evidence="2" id="KW-1185">Reference proteome</keyword>
<sequence>MPYEVTTYPRNTTRSVQNVHFSRLQNNLASRRTEKTARRCSTCSVGDLL</sequence>
<reference evidence="1" key="1">
    <citation type="journal article" date="2021" name="bioRxiv">
        <title>Whole Genome Assembly and Annotation of Northern Wild Rice, Zizania palustris L., Supports a Whole Genome Duplication in the Zizania Genus.</title>
        <authorList>
            <person name="Haas M."/>
            <person name="Kono T."/>
            <person name="Macchietto M."/>
            <person name="Millas R."/>
            <person name="McGilp L."/>
            <person name="Shao M."/>
            <person name="Duquette J."/>
            <person name="Hirsch C.N."/>
            <person name="Kimball J."/>
        </authorList>
    </citation>
    <scope>NUCLEOTIDE SEQUENCE</scope>
    <source>
        <tissue evidence="1">Fresh leaf tissue</tissue>
    </source>
</reference>
<evidence type="ECO:0000313" key="2">
    <source>
        <dbReference type="Proteomes" id="UP000729402"/>
    </source>
</evidence>
<protein>
    <submittedName>
        <fullName evidence="1">Uncharacterized protein</fullName>
    </submittedName>
</protein>